<organism evidence="1 2">
    <name type="scientific">Dermatophagoides farinae</name>
    <name type="common">American house dust mite</name>
    <dbReference type="NCBI Taxonomy" id="6954"/>
    <lineage>
        <taxon>Eukaryota</taxon>
        <taxon>Metazoa</taxon>
        <taxon>Ecdysozoa</taxon>
        <taxon>Arthropoda</taxon>
        <taxon>Chelicerata</taxon>
        <taxon>Arachnida</taxon>
        <taxon>Acari</taxon>
        <taxon>Acariformes</taxon>
        <taxon>Sarcoptiformes</taxon>
        <taxon>Astigmata</taxon>
        <taxon>Psoroptidia</taxon>
        <taxon>Analgoidea</taxon>
        <taxon>Pyroglyphidae</taxon>
        <taxon>Dermatophagoidinae</taxon>
        <taxon>Dermatophagoides</taxon>
    </lineage>
</organism>
<protein>
    <submittedName>
        <fullName evidence="1">Uncharacterized protein</fullName>
    </submittedName>
</protein>
<reference evidence="1" key="2">
    <citation type="journal article" date="2022" name="Res Sq">
        <title>Comparative Genomics Reveals Insights into the Divergent Evolution of Astigmatic Mites and Household Pest Adaptations.</title>
        <authorList>
            <person name="Xiong Q."/>
            <person name="Wan A.T.-Y."/>
            <person name="Liu X.-Y."/>
            <person name="Fung C.S.-H."/>
            <person name="Xiao X."/>
            <person name="Malainual N."/>
            <person name="Hou J."/>
            <person name="Wang L."/>
            <person name="Wang M."/>
            <person name="Yang K."/>
            <person name="Cui Y."/>
            <person name="Leung E."/>
            <person name="Nong W."/>
            <person name="Shin S.-K."/>
            <person name="Au S."/>
            <person name="Jeong K.Y."/>
            <person name="Chew F.T."/>
            <person name="Hui J."/>
            <person name="Leung T.F."/>
            <person name="Tungtrongchitr A."/>
            <person name="Zhong N."/>
            <person name="Liu Z."/>
            <person name="Tsui S."/>
        </authorList>
    </citation>
    <scope>NUCLEOTIDE SEQUENCE</scope>
    <source>
        <strain evidence="1">Derf</strain>
        <tissue evidence="1">Whole organism</tissue>
    </source>
</reference>
<dbReference type="EMBL" id="ASGP02000008">
    <property type="protein sequence ID" value="KAH9493619.1"/>
    <property type="molecule type" value="Genomic_DNA"/>
</dbReference>
<keyword evidence="2" id="KW-1185">Reference proteome</keyword>
<proteinExistence type="predicted"/>
<comment type="caution">
    <text evidence="1">The sequence shown here is derived from an EMBL/GenBank/DDBJ whole genome shotgun (WGS) entry which is preliminary data.</text>
</comment>
<evidence type="ECO:0000313" key="2">
    <source>
        <dbReference type="Proteomes" id="UP000790347"/>
    </source>
</evidence>
<name>A0A922KYY7_DERFA</name>
<sequence>MDSPTLKNAEINKSPSVNGEDFVASFMPFTWLLNDYSYDDDEHYPSCPSNFWAKLRHYYFIRSLHSQCKCIDYLLISKKSKTNCQVIYRDIFEKYCNNDHYVDYDYYG</sequence>
<accession>A0A922KYY7</accession>
<dbReference type="Proteomes" id="UP000790347">
    <property type="component" value="Unassembled WGS sequence"/>
</dbReference>
<evidence type="ECO:0000313" key="1">
    <source>
        <dbReference type="EMBL" id="KAH9493619.1"/>
    </source>
</evidence>
<dbReference type="AlphaFoldDB" id="A0A922KYY7"/>
<gene>
    <name evidence="1" type="ORF">DERF_014358</name>
</gene>
<reference evidence="1" key="1">
    <citation type="submission" date="2013-05" db="EMBL/GenBank/DDBJ databases">
        <authorList>
            <person name="Yim A.K.Y."/>
            <person name="Chan T.F."/>
            <person name="Ji K.M."/>
            <person name="Liu X.Y."/>
            <person name="Zhou J.W."/>
            <person name="Li R.Q."/>
            <person name="Yang K.Y."/>
            <person name="Li J."/>
            <person name="Li M."/>
            <person name="Law P.T.W."/>
            <person name="Wu Y.L."/>
            <person name="Cai Z.L."/>
            <person name="Qin H."/>
            <person name="Bao Y."/>
            <person name="Leung R.K.K."/>
            <person name="Ng P.K.S."/>
            <person name="Zou J."/>
            <person name="Zhong X.J."/>
            <person name="Ran P.X."/>
            <person name="Zhong N.S."/>
            <person name="Liu Z.G."/>
            <person name="Tsui S.K.W."/>
        </authorList>
    </citation>
    <scope>NUCLEOTIDE SEQUENCE</scope>
    <source>
        <strain evidence="1">Derf</strain>
        <tissue evidence="1">Whole organism</tissue>
    </source>
</reference>